<comment type="similarity">
    <text evidence="1">Belongs to the DNA mismatch repair MutL/HexB family.</text>
</comment>
<dbReference type="InterPro" id="IPR014790">
    <property type="entry name" value="MutL_C"/>
</dbReference>
<evidence type="ECO:0000313" key="4">
    <source>
        <dbReference type="EMBL" id="KAG9986378.1"/>
    </source>
</evidence>
<accession>A0A9P8JWW3</accession>
<organism evidence="4 5">
    <name type="scientific">Aureobasidium melanogenum</name>
    <name type="common">Aureobasidium pullulans var. melanogenum</name>
    <dbReference type="NCBI Taxonomy" id="46634"/>
    <lineage>
        <taxon>Eukaryota</taxon>
        <taxon>Fungi</taxon>
        <taxon>Dikarya</taxon>
        <taxon>Ascomycota</taxon>
        <taxon>Pezizomycotina</taxon>
        <taxon>Dothideomycetes</taxon>
        <taxon>Dothideomycetidae</taxon>
        <taxon>Dothideales</taxon>
        <taxon>Saccotheciaceae</taxon>
        <taxon>Aureobasidium</taxon>
    </lineage>
</organism>
<dbReference type="InterPro" id="IPR038973">
    <property type="entry name" value="MutL/Mlh/Pms-like"/>
</dbReference>
<comment type="caution">
    <text evidence="4">The sequence shown here is derived from an EMBL/GenBank/DDBJ whole genome shotgun (WGS) entry which is preliminary data.</text>
</comment>
<evidence type="ECO:0000313" key="5">
    <source>
        <dbReference type="Proteomes" id="UP000729357"/>
    </source>
</evidence>
<dbReference type="GO" id="GO:0032300">
    <property type="term" value="C:mismatch repair complex"/>
    <property type="evidence" value="ECO:0007669"/>
    <property type="project" value="InterPro"/>
</dbReference>
<dbReference type="GO" id="GO:0005524">
    <property type="term" value="F:ATP binding"/>
    <property type="evidence" value="ECO:0007669"/>
    <property type="project" value="InterPro"/>
</dbReference>
<feature type="non-terminal residue" evidence="4">
    <location>
        <position position="1020"/>
    </location>
</feature>
<gene>
    <name evidence="4" type="ORF">KCU98_g4075</name>
</gene>
<feature type="domain" description="MutL C-terminal dimerisation" evidence="3">
    <location>
        <begin position="746"/>
        <end position="948"/>
    </location>
</feature>
<sequence>MEYTSGPEIPNTSSAILPLPENVVAQIKSSTTITSLNQVVFGLLENSLDAQATKIAIAIDYGRGGCTVEDNGIGILPSEYCATGGLGRLYHTSKQENGAQFQTHGGQGTFLASVGALSLLTITSRHAQHYSHNTLILHRSKFISRLTPTLPQHEIRSSTGHGTRVSIRDLFGNMPVRVKQRAIVAEEGAEAERQWQALKIGVVGFLLPWNRRVALKITDSENPARTFSLNTGAQFIPNALSERNLNTLNKKMSGLDQGTVLSILSQSGIISTDSKGSWVPVSASTSSVTVKGLISLEPAPSRIAQFMSIDIMPCLDENRHNELYETVNRLFSQSNFGYIDEDTDFDEAEMKRRQHDRRYKNDGITNKQLQGSRKGVDRWPRFYFRIDLKHNEIPQHVDKLSDMHLKSIVGVLQSLTLHWLEANNFRPKKSQRKRKQTTDDNEQASHTNSDFPSPIADRQTSSASWQPASGGKTRAANSGDTLSADHRGSKRLRSTNTADVTMPTMPFTDWSRIKSARPQMYDSIWKCKTPSSRQSTNIELSDQGTKRLPKTSATTGVEAVDSNHVGFVDDTSHEMLELLKPDHAQAALHQNQNGESYIDWIDPKTNRKLRINARTGVVMPDEVHRPASSQASTSRSAAAADARLSSFGGPLVLERRKSNIPSRLDAASSAASSAPWLEGFLQTWKNPVFETQAEQPIPKISLGGLEQEAARSHDCHEQHAMADLFSHAGSTDVSRLSKSALPHAQVISQVDNKFILMKIPSLAGSKSQELNHTRQFLVLVDQHAASERCILETLLKELCTPARGTALVKSNLGFTSGIMMDPVNKPLSFQIPLQEEAMFKVHARQFANWGILYDIISRTPEQPRLNVLTLPPGISERCKTEPRLLIELLRSEIYTLSESSSTRTRPLDPWDTDTNHTWLQRLGSCPKGLLQLLNSRACRSAIMFNDKLTFQQCQRLIEEVARCAFPFMCAHGRNSMVPLVYLDNDEGDMQGSLGGFGGKEEEESEGFGSAYRKWRNKAAK</sequence>
<dbReference type="GO" id="GO:0006298">
    <property type="term" value="P:mismatch repair"/>
    <property type="evidence" value="ECO:0007669"/>
    <property type="project" value="InterPro"/>
</dbReference>
<dbReference type="GO" id="GO:0016887">
    <property type="term" value="F:ATP hydrolysis activity"/>
    <property type="evidence" value="ECO:0007669"/>
    <property type="project" value="InterPro"/>
</dbReference>
<dbReference type="AlphaFoldDB" id="A0A9P8JWW3"/>
<dbReference type="Gene3D" id="3.30.565.10">
    <property type="entry name" value="Histidine kinase-like ATPase, C-terminal domain"/>
    <property type="match status" value="1"/>
</dbReference>
<protein>
    <recommendedName>
        <fullName evidence="3">MutL C-terminal dimerisation domain-containing protein</fullName>
    </recommendedName>
</protein>
<dbReference type="Gene3D" id="3.30.1540.20">
    <property type="entry name" value="MutL, C-terminal domain, dimerisation subdomain"/>
    <property type="match status" value="2"/>
</dbReference>
<dbReference type="SUPFAM" id="SSF118116">
    <property type="entry name" value="DNA mismatch repair protein MutL"/>
    <property type="match status" value="1"/>
</dbReference>
<dbReference type="SMART" id="SM00853">
    <property type="entry name" value="MutL_C"/>
    <property type="match status" value="1"/>
</dbReference>
<dbReference type="GO" id="GO:0140664">
    <property type="term" value="F:ATP-dependent DNA damage sensor activity"/>
    <property type="evidence" value="ECO:0007669"/>
    <property type="project" value="InterPro"/>
</dbReference>
<dbReference type="PANTHER" id="PTHR10073:SF47">
    <property type="entry name" value="DNA MISMATCH REPAIR PROTEIN MLH3"/>
    <property type="match status" value="1"/>
</dbReference>
<dbReference type="EMBL" id="JAHFXS010000312">
    <property type="protein sequence ID" value="KAG9986378.1"/>
    <property type="molecule type" value="Genomic_DNA"/>
</dbReference>
<feature type="compositionally biased region" description="Polar residues" evidence="2">
    <location>
        <begin position="534"/>
        <end position="543"/>
    </location>
</feature>
<dbReference type="InterPro" id="IPR036890">
    <property type="entry name" value="HATPase_C_sf"/>
</dbReference>
<evidence type="ECO:0000256" key="2">
    <source>
        <dbReference type="SAM" id="MobiDB-lite"/>
    </source>
</evidence>
<dbReference type="Proteomes" id="UP000729357">
    <property type="component" value="Unassembled WGS sequence"/>
</dbReference>
<reference evidence="4" key="2">
    <citation type="submission" date="2021-08" db="EMBL/GenBank/DDBJ databases">
        <authorList>
            <person name="Gostincar C."/>
            <person name="Sun X."/>
            <person name="Song Z."/>
            <person name="Gunde-Cimerman N."/>
        </authorList>
    </citation>
    <scope>NUCLEOTIDE SEQUENCE</scope>
    <source>
        <strain evidence="4">EXF-9298</strain>
    </source>
</reference>
<dbReference type="SUPFAM" id="SSF55874">
    <property type="entry name" value="ATPase domain of HSP90 chaperone/DNA topoisomerase II/histidine kinase"/>
    <property type="match status" value="1"/>
</dbReference>
<dbReference type="PANTHER" id="PTHR10073">
    <property type="entry name" value="DNA MISMATCH REPAIR PROTEIN MLH, PMS, MUTL"/>
    <property type="match status" value="1"/>
</dbReference>
<feature type="region of interest" description="Disordered" evidence="2">
    <location>
        <begin position="534"/>
        <end position="555"/>
    </location>
</feature>
<keyword evidence="5" id="KW-1185">Reference proteome</keyword>
<feature type="region of interest" description="Disordered" evidence="2">
    <location>
        <begin position="427"/>
        <end position="503"/>
    </location>
</feature>
<feature type="region of interest" description="Disordered" evidence="2">
    <location>
        <begin position="992"/>
        <end position="1020"/>
    </location>
</feature>
<proteinExistence type="inferred from homology"/>
<evidence type="ECO:0000256" key="1">
    <source>
        <dbReference type="ARBA" id="ARBA00006082"/>
    </source>
</evidence>
<feature type="compositionally biased region" description="Polar residues" evidence="2">
    <location>
        <begin position="458"/>
        <end position="467"/>
    </location>
</feature>
<dbReference type="InterPro" id="IPR042120">
    <property type="entry name" value="MutL_C_dimsub"/>
</dbReference>
<dbReference type="Pfam" id="PF13589">
    <property type="entry name" value="HATPase_c_3"/>
    <property type="match status" value="1"/>
</dbReference>
<name>A0A9P8JWW3_AURME</name>
<reference evidence="4" key="1">
    <citation type="journal article" date="2021" name="J Fungi (Basel)">
        <title>Virulence traits and population genomics of the black yeast Aureobasidium melanogenum.</title>
        <authorList>
            <person name="Cernosa A."/>
            <person name="Sun X."/>
            <person name="Gostincar C."/>
            <person name="Fang C."/>
            <person name="Gunde-Cimerman N."/>
            <person name="Song Z."/>
        </authorList>
    </citation>
    <scope>NUCLEOTIDE SEQUENCE</scope>
    <source>
        <strain evidence="4">EXF-9298</strain>
    </source>
</reference>
<dbReference type="InterPro" id="IPR037198">
    <property type="entry name" value="MutL_C_sf"/>
</dbReference>
<evidence type="ECO:0000259" key="3">
    <source>
        <dbReference type="SMART" id="SM00853"/>
    </source>
</evidence>